<keyword evidence="2" id="KW-1185">Reference proteome</keyword>
<dbReference type="EMBL" id="JACYXC010000001">
    <property type="protein sequence ID" value="MBH5335056.1"/>
    <property type="molecule type" value="Genomic_DNA"/>
</dbReference>
<protein>
    <recommendedName>
        <fullName evidence="3">DsrE family protein</fullName>
    </recommendedName>
</protein>
<reference evidence="1 2" key="1">
    <citation type="submission" date="2020-09" db="EMBL/GenBank/DDBJ databases">
        <title>Biosynthesis of the nuclear factor of activated T cells inhibitor NFAT-133 and its congeners in Streptomyces pactum.</title>
        <authorList>
            <person name="Zhou W."/>
            <person name="Posri P."/>
            <person name="Abugrain M.E."/>
            <person name="Weisberg A.J."/>
            <person name="Chang J.H."/>
            <person name="Mahmud T."/>
        </authorList>
    </citation>
    <scope>NUCLEOTIDE SEQUENCE [LARGE SCALE GENOMIC DNA]</scope>
    <source>
        <strain evidence="1 2">ATCC 27456</strain>
    </source>
</reference>
<dbReference type="InterPro" id="IPR027396">
    <property type="entry name" value="DsrEFH-like"/>
</dbReference>
<name>A0ABS0NIS4_9ACTN</name>
<evidence type="ECO:0000313" key="1">
    <source>
        <dbReference type="EMBL" id="MBH5335056.1"/>
    </source>
</evidence>
<accession>A0ABS0NIS4</accession>
<dbReference type="Gene3D" id="3.40.1260.10">
    <property type="entry name" value="DsrEFH-like"/>
    <property type="match status" value="1"/>
</dbReference>
<proteinExistence type="predicted"/>
<evidence type="ECO:0008006" key="3">
    <source>
        <dbReference type="Google" id="ProtNLM"/>
    </source>
</evidence>
<gene>
    <name evidence="1" type="ORF">IHE55_09715</name>
</gene>
<comment type="caution">
    <text evidence="1">The sequence shown here is derived from an EMBL/GenBank/DDBJ whole genome shotgun (WGS) entry which is preliminary data.</text>
</comment>
<dbReference type="SUPFAM" id="SSF75169">
    <property type="entry name" value="DsrEFH-like"/>
    <property type="match status" value="1"/>
</dbReference>
<organism evidence="1 2">
    <name type="scientific">Streptomyces pactum</name>
    <dbReference type="NCBI Taxonomy" id="68249"/>
    <lineage>
        <taxon>Bacteria</taxon>
        <taxon>Bacillati</taxon>
        <taxon>Actinomycetota</taxon>
        <taxon>Actinomycetes</taxon>
        <taxon>Kitasatosporales</taxon>
        <taxon>Streptomycetaceae</taxon>
        <taxon>Streptomyces</taxon>
    </lineage>
</organism>
<dbReference type="Proteomes" id="UP000807371">
    <property type="component" value="Unassembled WGS sequence"/>
</dbReference>
<evidence type="ECO:0000313" key="2">
    <source>
        <dbReference type="Proteomes" id="UP000807371"/>
    </source>
</evidence>
<dbReference type="RefSeq" id="WP_197988668.1">
    <property type="nucleotide sequence ID" value="NZ_JACYXC010000001.1"/>
</dbReference>
<sequence>MAVPRTDLLLMVFAAPHRNEHVMSALRLATAVLERGASLQIWTCGDATGLTWAGHGDSKPRNITDWERDYPSTAALAAGLLADHPGRLHWYVCRACSDDRGVADQIPQVRRKSPFRFVDHVRAADKTLSLGVC</sequence>